<dbReference type="OrthoDB" id="673975at2759"/>
<dbReference type="Gene3D" id="4.10.280.10">
    <property type="entry name" value="Helix-loop-helix DNA-binding domain"/>
    <property type="match status" value="1"/>
</dbReference>
<dbReference type="SUPFAM" id="SSF47459">
    <property type="entry name" value="HLH, helix-loop-helix DNA-binding domain"/>
    <property type="match status" value="1"/>
</dbReference>
<keyword evidence="4" id="KW-0539">Nucleus</keyword>
<keyword evidence="2" id="KW-0805">Transcription regulation</keyword>
<dbReference type="Proteomes" id="UP001141806">
    <property type="component" value="Unassembled WGS sequence"/>
</dbReference>
<comment type="caution">
    <text evidence="7">The sequence shown here is derived from an EMBL/GenBank/DDBJ whole genome shotgun (WGS) entry which is preliminary data.</text>
</comment>
<evidence type="ECO:0000313" key="8">
    <source>
        <dbReference type="Proteomes" id="UP001141806"/>
    </source>
</evidence>
<dbReference type="GO" id="GO:0005634">
    <property type="term" value="C:nucleus"/>
    <property type="evidence" value="ECO:0007669"/>
    <property type="project" value="UniProtKB-SubCell"/>
</dbReference>
<dbReference type="InterPro" id="IPR011598">
    <property type="entry name" value="bHLH_dom"/>
</dbReference>
<evidence type="ECO:0000256" key="5">
    <source>
        <dbReference type="SAM" id="MobiDB-lite"/>
    </source>
</evidence>
<accession>A0A9Q0HEY2</accession>
<protein>
    <recommendedName>
        <fullName evidence="6">BHLH domain-containing protein</fullName>
    </recommendedName>
</protein>
<name>A0A9Q0HEY2_9MAGN</name>
<dbReference type="PANTHER" id="PTHR16223">
    <property type="entry name" value="TRANSCRIPTION FACTOR BHLH83-RELATED"/>
    <property type="match status" value="1"/>
</dbReference>
<evidence type="ECO:0000259" key="6">
    <source>
        <dbReference type="PROSITE" id="PS50888"/>
    </source>
</evidence>
<comment type="subcellular location">
    <subcellularLocation>
        <location evidence="1">Nucleus</location>
    </subcellularLocation>
</comment>
<reference evidence="7" key="1">
    <citation type="journal article" date="2023" name="Plant J.">
        <title>The genome of the king protea, Protea cynaroides.</title>
        <authorList>
            <person name="Chang J."/>
            <person name="Duong T.A."/>
            <person name="Schoeman C."/>
            <person name="Ma X."/>
            <person name="Roodt D."/>
            <person name="Barker N."/>
            <person name="Li Z."/>
            <person name="Van de Peer Y."/>
            <person name="Mizrachi E."/>
        </authorList>
    </citation>
    <scope>NUCLEOTIDE SEQUENCE</scope>
    <source>
        <tissue evidence="7">Young leaves</tissue>
    </source>
</reference>
<evidence type="ECO:0000256" key="3">
    <source>
        <dbReference type="ARBA" id="ARBA00023163"/>
    </source>
</evidence>
<proteinExistence type="predicted"/>
<feature type="compositionally biased region" description="Low complexity" evidence="5">
    <location>
        <begin position="70"/>
        <end position="89"/>
    </location>
</feature>
<dbReference type="CDD" id="cd11393">
    <property type="entry name" value="bHLH_AtbHLH_like"/>
    <property type="match status" value="1"/>
</dbReference>
<feature type="region of interest" description="Disordered" evidence="5">
    <location>
        <begin position="59"/>
        <end position="146"/>
    </location>
</feature>
<dbReference type="InterPro" id="IPR045239">
    <property type="entry name" value="bHLH95_bHLH"/>
</dbReference>
<feature type="domain" description="BHLH" evidence="6">
    <location>
        <begin position="131"/>
        <end position="180"/>
    </location>
</feature>
<feature type="compositionally biased region" description="Basic and acidic residues" evidence="5">
    <location>
        <begin position="92"/>
        <end position="103"/>
    </location>
</feature>
<keyword evidence="3" id="KW-0804">Transcription</keyword>
<keyword evidence="8" id="KW-1185">Reference proteome</keyword>
<sequence>MASAKEGFDEDPLESFTRLIGSGEDTNLCMAGAGSFVFPAENTPKMLCFGRSSNQRDKALGEYGMIAQRSSSSSSSNHSSSSSFSKSNSQRGEAKIEQKKRNGSELVSVPASSLVSGASGGSRKRNKKAQTENTTTTGPAKGRKEKLGERITALQQLVSPFGKTDTASILHETMGYIRFLEDQVQVLSSPYLQRLPWSGPVNEGRGKEEEAESRYDLRSRGLCLVPVACTVQVANSNGADFWSPAMALKLNSNSSKQ</sequence>
<dbReference type="PANTHER" id="PTHR16223:SF171">
    <property type="entry name" value="BASIC HELIX-LOOP-HELIX (BHLH) DNA-BINDING SUPERFAMILY PROTEIN"/>
    <property type="match status" value="1"/>
</dbReference>
<evidence type="ECO:0000256" key="4">
    <source>
        <dbReference type="ARBA" id="ARBA00023242"/>
    </source>
</evidence>
<evidence type="ECO:0000256" key="1">
    <source>
        <dbReference type="ARBA" id="ARBA00004123"/>
    </source>
</evidence>
<evidence type="ECO:0000256" key="2">
    <source>
        <dbReference type="ARBA" id="ARBA00023015"/>
    </source>
</evidence>
<dbReference type="PROSITE" id="PS50888">
    <property type="entry name" value="BHLH"/>
    <property type="match status" value="1"/>
</dbReference>
<dbReference type="AlphaFoldDB" id="A0A9Q0HEY2"/>
<dbReference type="EMBL" id="JAMYWD010000007">
    <property type="protein sequence ID" value="KAJ4964545.1"/>
    <property type="molecule type" value="Genomic_DNA"/>
</dbReference>
<feature type="compositionally biased region" description="Low complexity" evidence="5">
    <location>
        <begin position="104"/>
        <end position="117"/>
    </location>
</feature>
<evidence type="ECO:0000313" key="7">
    <source>
        <dbReference type="EMBL" id="KAJ4964545.1"/>
    </source>
</evidence>
<organism evidence="7 8">
    <name type="scientific">Protea cynaroides</name>
    <dbReference type="NCBI Taxonomy" id="273540"/>
    <lineage>
        <taxon>Eukaryota</taxon>
        <taxon>Viridiplantae</taxon>
        <taxon>Streptophyta</taxon>
        <taxon>Embryophyta</taxon>
        <taxon>Tracheophyta</taxon>
        <taxon>Spermatophyta</taxon>
        <taxon>Magnoliopsida</taxon>
        <taxon>Proteales</taxon>
        <taxon>Proteaceae</taxon>
        <taxon>Protea</taxon>
    </lineage>
</organism>
<dbReference type="GO" id="GO:0046983">
    <property type="term" value="F:protein dimerization activity"/>
    <property type="evidence" value="ECO:0007669"/>
    <property type="project" value="InterPro"/>
</dbReference>
<gene>
    <name evidence="7" type="ORF">NE237_016394</name>
</gene>
<dbReference type="InterPro" id="IPR036638">
    <property type="entry name" value="HLH_DNA-bd_sf"/>
</dbReference>
<dbReference type="InterPro" id="IPR045843">
    <property type="entry name" value="IND-like"/>
</dbReference>
<dbReference type="GO" id="GO:0000981">
    <property type="term" value="F:DNA-binding transcription factor activity, RNA polymerase II-specific"/>
    <property type="evidence" value="ECO:0007669"/>
    <property type="project" value="TreeGrafter"/>
</dbReference>
<dbReference type="GO" id="GO:0000978">
    <property type="term" value="F:RNA polymerase II cis-regulatory region sequence-specific DNA binding"/>
    <property type="evidence" value="ECO:0007669"/>
    <property type="project" value="TreeGrafter"/>
</dbReference>